<name>A0A8S3WYC9_PARAO</name>
<proteinExistence type="predicted"/>
<dbReference type="PANTHER" id="PTHR47055:SF3">
    <property type="entry name" value="PHORBOL-ESTER_DAG-TYPE DOMAIN-CONTAINING PROTEIN"/>
    <property type="match status" value="1"/>
</dbReference>
<accession>A0A8S3WYC9</accession>
<keyword evidence="3" id="KW-1185">Reference proteome</keyword>
<evidence type="ECO:0000313" key="3">
    <source>
        <dbReference type="Proteomes" id="UP000691718"/>
    </source>
</evidence>
<feature type="domain" description="PiggyBac transposable element-derived protein" evidence="1">
    <location>
        <begin position="5"/>
        <end position="146"/>
    </location>
</feature>
<dbReference type="AlphaFoldDB" id="A0A8S3WYC9"/>
<reference evidence="2" key="1">
    <citation type="submission" date="2021-04" db="EMBL/GenBank/DDBJ databases">
        <authorList>
            <person name="Tunstrom K."/>
        </authorList>
    </citation>
    <scope>NUCLEOTIDE SEQUENCE</scope>
</reference>
<evidence type="ECO:0000259" key="1">
    <source>
        <dbReference type="Pfam" id="PF13843"/>
    </source>
</evidence>
<gene>
    <name evidence="2" type="ORF">PAPOLLO_LOCUS11174</name>
</gene>
<evidence type="ECO:0000313" key="2">
    <source>
        <dbReference type="EMBL" id="CAG4986097.1"/>
    </source>
</evidence>
<dbReference type="OrthoDB" id="10057240at2759"/>
<sequence>MYCENAPDCSVPFVSSAMARDRFNFIVSHLHCCNNSQLNERDKLAKLKCLFDVLNSNFLKHGVLQECHSIDEAMIPYYGGHPCKQFIRGKPIRWGYKFWIGATRLGYVLWIQPYQGPQGCSDTKYKSLGLGASFVLQYADELHKQKLIPSVLRQLFYIYPTFS</sequence>
<comment type="caution">
    <text evidence="2">The sequence shown here is derived from an EMBL/GenBank/DDBJ whole genome shotgun (WGS) entry which is preliminary data.</text>
</comment>
<dbReference type="InterPro" id="IPR029526">
    <property type="entry name" value="PGBD"/>
</dbReference>
<organism evidence="2 3">
    <name type="scientific">Parnassius apollo</name>
    <name type="common">Apollo butterfly</name>
    <name type="synonym">Papilio apollo</name>
    <dbReference type="NCBI Taxonomy" id="110799"/>
    <lineage>
        <taxon>Eukaryota</taxon>
        <taxon>Metazoa</taxon>
        <taxon>Ecdysozoa</taxon>
        <taxon>Arthropoda</taxon>
        <taxon>Hexapoda</taxon>
        <taxon>Insecta</taxon>
        <taxon>Pterygota</taxon>
        <taxon>Neoptera</taxon>
        <taxon>Endopterygota</taxon>
        <taxon>Lepidoptera</taxon>
        <taxon>Glossata</taxon>
        <taxon>Ditrysia</taxon>
        <taxon>Papilionoidea</taxon>
        <taxon>Papilionidae</taxon>
        <taxon>Parnassiinae</taxon>
        <taxon>Parnassini</taxon>
        <taxon>Parnassius</taxon>
        <taxon>Parnassius</taxon>
    </lineage>
</organism>
<dbReference type="Pfam" id="PF13843">
    <property type="entry name" value="DDE_Tnp_1_7"/>
    <property type="match status" value="1"/>
</dbReference>
<dbReference type="EMBL" id="CAJQZP010000809">
    <property type="protein sequence ID" value="CAG4986097.1"/>
    <property type="molecule type" value="Genomic_DNA"/>
</dbReference>
<dbReference type="PANTHER" id="PTHR47055">
    <property type="entry name" value="DDE_TNP_1_7 DOMAIN-CONTAINING PROTEIN"/>
    <property type="match status" value="1"/>
</dbReference>
<dbReference type="InterPro" id="IPR052638">
    <property type="entry name" value="PiggyBac_TE-derived"/>
</dbReference>
<dbReference type="GO" id="GO:0043565">
    <property type="term" value="F:sequence-specific DNA binding"/>
    <property type="evidence" value="ECO:0007669"/>
    <property type="project" value="TreeGrafter"/>
</dbReference>
<dbReference type="Proteomes" id="UP000691718">
    <property type="component" value="Unassembled WGS sequence"/>
</dbReference>
<protein>
    <submittedName>
        <fullName evidence="2">(apollo) hypothetical protein</fullName>
    </submittedName>
</protein>